<dbReference type="PANTHER" id="PTHR40690:SF1">
    <property type="entry name" value="DUF1611 DOMAIN-CONTAINING PROTEIN"/>
    <property type="match status" value="1"/>
</dbReference>
<dbReference type="eggNOG" id="arCOG02828">
    <property type="taxonomic scope" value="Archaea"/>
</dbReference>
<dbReference type="Pfam" id="PF07755">
    <property type="entry name" value="DUF1611"/>
    <property type="match status" value="1"/>
</dbReference>
<dbReference type="SUPFAM" id="SSF52540">
    <property type="entry name" value="P-loop containing nucleoside triphosphate hydrolases"/>
    <property type="match status" value="1"/>
</dbReference>
<evidence type="ECO:0000313" key="3">
    <source>
        <dbReference type="EMBL" id="ADD08017.1"/>
    </source>
</evidence>
<dbReference type="Gene3D" id="3.40.50.300">
    <property type="entry name" value="P-loop containing nucleotide triphosphate hydrolases"/>
    <property type="match status" value="1"/>
</dbReference>
<dbReference type="RefSeq" id="WP_008086637.1">
    <property type="nucleotide sequence ID" value="NC_013926.1"/>
</dbReference>
<dbReference type="InterPro" id="IPR011669">
    <property type="entry name" value="DgcN-like"/>
</dbReference>
<evidence type="ECO:0000313" key="4">
    <source>
        <dbReference type="Proteomes" id="UP000001400"/>
    </source>
</evidence>
<gene>
    <name evidence="3" type="ordered locus">Aboo_0205</name>
</gene>
<sequence length="337" mass="36906">MRVLILAHDYFAIQGGKTARGVYFYSPHEIVGILDRSNAGKSAKDIFPKGRDVPIYAHISQVPEDYDALIIGVAPIGGKLPADWKDEIKIALENGKMVISGLHDFLSEDPELSKIAERNGAKIWDVRKPPKELKVADGSGRNAPTILVAGTDCSVGKMITTVELYREAMKRGRKAAFVATGQTGIMVGADAGYVIDRIPGDFMAGAMEELVKQFMGYEMVFVEGQADLTHPAYSGVTLAILHGSYAKKIVLAHDPTRKDHHDYEGFPIQSLERSIELYESLAESVSGGKVVGIAIDGEKMSDEEIIKFKDKVENELGLPAEDVLRFGASRFFKRMFG</sequence>
<dbReference type="HOGENOM" id="CLU_059741_0_0_2"/>
<dbReference type="InterPro" id="IPR027417">
    <property type="entry name" value="P-loop_NTPase"/>
</dbReference>
<dbReference type="Gene3D" id="3.40.50.720">
    <property type="entry name" value="NAD(P)-binding Rossmann-like Domain"/>
    <property type="match status" value="1"/>
</dbReference>
<evidence type="ECO:0008006" key="5">
    <source>
        <dbReference type="Google" id="ProtNLM"/>
    </source>
</evidence>
<feature type="domain" description="D-glutamate N-acetyltransferase-like C-terminal" evidence="1">
    <location>
        <begin position="135"/>
        <end position="331"/>
    </location>
</feature>
<dbReference type="InterPro" id="IPR035402">
    <property type="entry name" value="DgcN-like_N"/>
</dbReference>
<organism evidence="3 4">
    <name type="scientific">Aciduliprofundum boonei (strain DSM 19572 / T469)</name>
    <dbReference type="NCBI Taxonomy" id="439481"/>
    <lineage>
        <taxon>Archaea</taxon>
        <taxon>Methanobacteriati</taxon>
        <taxon>Thermoplasmatota</taxon>
        <taxon>DHVE2 group</taxon>
        <taxon>Candidatus Aciduliprofundum</taxon>
    </lineage>
</organism>
<evidence type="ECO:0000259" key="1">
    <source>
        <dbReference type="Pfam" id="PF07755"/>
    </source>
</evidence>
<dbReference type="PIRSF" id="PIRSF026760">
    <property type="entry name" value="UCP026760"/>
    <property type="match status" value="1"/>
</dbReference>
<keyword evidence="4" id="KW-1185">Reference proteome</keyword>
<dbReference type="PANTHER" id="PTHR40690">
    <property type="entry name" value="GLL3100 PROTEIN"/>
    <property type="match status" value="1"/>
</dbReference>
<dbReference type="Proteomes" id="UP000001400">
    <property type="component" value="Chromosome"/>
</dbReference>
<accession>B5IHC7</accession>
<dbReference type="STRING" id="439481.Aboo_0205"/>
<dbReference type="EMBL" id="CP001941">
    <property type="protein sequence ID" value="ADD08017.1"/>
    <property type="molecule type" value="Genomic_DNA"/>
</dbReference>
<name>B5IHC7_ACIB4</name>
<dbReference type="OrthoDB" id="30617at2157"/>
<dbReference type="KEGG" id="abi:Aboo_0205"/>
<dbReference type="Pfam" id="PF17396">
    <property type="entry name" value="DUF1611_N"/>
    <property type="match status" value="1"/>
</dbReference>
<protein>
    <recommendedName>
        <fullName evidence="5">DUF1611 domain-containing protein</fullName>
    </recommendedName>
</protein>
<reference evidence="3" key="1">
    <citation type="submission" date="2010-02" db="EMBL/GenBank/DDBJ databases">
        <title>Complete sequence of Aciduliprofundum boonei T469.</title>
        <authorList>
            <consortium name="US DOE Joint Genome Institute"/>
            <person name="Lucas S."/>
            <person name="Copeland A."/>
            <person name="Lapidus A."/>
            <person name="Cheng J.-F."/>
            <person name="Bruce D."/>
            <person name="Goodwin L."/>
            <person name="Pitluck S."/>
            <person name="Saunders E."/>
            <person name="Detter J.C."/>
            <person name="Han C."/>
            <person name="Tapia R."/>
            <person name="Land M."/>
            <person name="Hauser L."/>
            <person name="Kyrpides N."/>
            <person name="Mikhailova N."/>
            <person name="Flores G."/>
            <person name="Reysenbach A.-L."/>
            <person name="Woyke T."/>
        </authorList>
    </citation>
    <scope>NUCLEOTIDE SEQUENCE</scope>
    <source>
        <strain evidence="3">T469</strain>
    </source>
</reference>
<dbReference type="GeneID" id="8827146"/>
<evidence type="ECO:0000259" key="2">
    <source>
        <dbReference type="Pfam" id="PF17396"/>
    </source>
</evidence>
<dbReference type="InterPro" id="IPR035086">
    <property type="entry name" value="DgcN-like_C"/>
</dbReference>
<dbReference type="AlphaFoldDB" id="B5IHC7"/>
<proteinExistence type="predicted"/>
<feature type="domain" description="D-glutamate N-acetyltransferase-like N-terminal" evidence="2">
    <location>
        <begin position="37"/>
        <end position="129"/>
    </location>
</feature>